<dbReference type="PROSITE" id="PS50112">
    <property type="entry name" value="PAS"/>
    <property type="match status" value="1"/>
</dbReference>
<sequence>MAQSYSVEYRDKEQLQNFLAEKRILNNDRLFLQVFFGSRDAEKIKEFQGVMRELLPDCHLIGCTAEYGIIQGKIEKCPVFISFTQFIHTKIETCLLEPGMEPFGRPSEDLKGLIVLAAGSGSRKENIGQLRKIVENREIKLAGGIAGGEEGALVFTKDRISENGMAIAGFFNPELRIRCYDNISWKEIGPIFAVTEAEGNRVLSINGIKPAQYFEKYFSTYFTENLLEAGPEFPFLSLKSGGREYRYLVRLHDDGTATFNDAVSKNDKFTIVYPDIAKLVEQGREMTGEMADFAPEGLFVYCCKRRYHFLKRFTSEEVDNFQWLAPANGFLSRGELTDEYLRKGKIGSFTCVAFGFSEGERKPPEKRPPIRYSISSGMQSRIILTNLMEESKKDLLKLHHELDYSHQYFKSLFDNNSDIVFATDPKGNIVRFNRAFKEAFGDEQFIGKPAVLFVQPKDVGMVKRAFVRTMKGKEQTYQLELPVKSGEIQLFQILNIPIIVNGETAGIFVFARNITENKKYEEKILQLAYYDRSTGLPNREKITEMVKEAVEKRERFAVMFIDVDRFKIINDSFGHDIGDQVLVELARRLNSILPENGILAHFGGDKFTILLKNETETKNIIRLAGAIKKITDRPIVFDSHEIYLSISMGVSFYPHDAKDHQLLLKYADIAMNRAKRMDGTKLMFFSNEMNDQIQKRFELESYLRRAIEKNELFLCYQPFIDLQTNRIIGCEALIRWNHPVIGTIPPMEFIPIAEETGIIHEIGRWVLNEACRAAKTWMDQGFGELIMAVNVSAQQIQHPHFLDYVNEALRRSGLDPKYLHLEITESVMLFNLEHTKKVFNSLQDLGVKMSIDDFGTGYSSLSYLRNLPINLLKIDRSFINNLHCDRFDRTLVQAIITIGTGLSMKIVAEGVETLEQIKVLKDLRCHYAQGYFIEKPLTEDKLLERLKKERR</sequence>
<dbReference type="PROSITE" id="PS50883">
    <property type="entry name" value="EAL"/>
    <property type="match status" value="1"/>
</dbReference>
<dbReference type="InterPro" id="IPR029787">
    <property type="entry name" value="Nucleotide_cyclase"/>
</dbReference>
<dbReference type="InterPro" id="IPR000014">
    <property type="entry name" value="PAS"/>
</dbReference>
<dbReference type="Pfam" id="PF10442">
    <property type="entry name" value="FIST_C"/>
    <property type="match status" value="1"/>
</dbReference>
<dbReference type="PANTHER" id="PTHR44757:SF2">
    <property type="entry name" value="BIOFILM ARCHITECTURE MAINTENANCE PROTEIN MBAA"/>
    <property type="match status" value="1"/>
</dbReference>
<dbReference type="CDD" id="cd01949">
    <property type="entry name" value="GGDEF"/>
    <property type="match status" value="1"/>
</dbReference>
<dbReference type="SMART" id="SM00091">
    <property type="entry name" value="PAS"/>
    <property type="match status" value="1"/>
</dbReference>
<dbReference type="EMBL" id="QEWE01000018">
    <property type="protein sequence ID" value="REJ28059.1"/>
    <property type="molecule type" value="Genomic_DNA"/>
</dbReference>
<protein>
    <submittedName>
        <fullName evidence="4">Diguanylate cyclase</fullName>
    </submittedName>
</protein>
<accession>A0A3E0K3L9</accession>
<dbReference type="Pfam" id="PF08448">
    <property type="entry name" value="PAS_4"/>
    <property type="match status" value="1"/>
</dbReference>
<comment type="caution">
    <text evidence="4">The sequence shown here is derived from an EMBL/GenBank/DDBJ whole genome shotgun (WGS) entry which is preliminary data.</text>
</comment>
<dbReference type="InterPro" id="IPR019494">
    <property type="entry name" value="FIST_C"/>
</dbReference>
<dbReference type="RefSeq" id="WP_276643722.1">
    <property type="nucleotide sequence ID" value="NZ_QEWE01000018.1"/>
</dbReference>
<dbReference type="InterPro" id="IPR052155">
    <property type="entry name" value="Biofilm_reg_signaling"/>
</dbReference>
<dbReference type="PANTHER" id="PTHR44757">
    <property type="entry name" value="DIGUANYLATE CYCLASE DGCP"/>
    <property type="match status" value="1"/>
</dbReference>
<dbReference type="FunFam" id="3.20.20.450:FF:000001">
    <property type="entry name" value="Cyclic di-GMP phosphodiesterase yahA"/>
    <property type="match status" value="1"/>
</dbReference>
<evidence type="ECO:0000313" key="4">
    <source>
        <dbReference type="EMBL" id="REJ28059.1"/>
    </source>
</evidence>
<dbReference type="InterPro" id="IPR035919">
    <property type="entry name" value="EAL_sf"/>
</dbReference>
<gene>
    <name evidence="4" type="ORF">C6P37_09435</name>
</gene>
<dbReference type="InterPro" id="IPR013702">
    <property type="entry name" value="FIST_domain_N"/>
</dbReference>
<dbReference type="SMART" id="SM00897">
    <property type="entry name" value="FIST"/>
    <property type="match status" value="1"/>
</dbReference>
<dbReference type="CDD" id="cd00130">
    <property type="entry name" value="PAS"/>
    <property type="match status" value="1"/>
</dbReference>
<feature type="domain" description="GGDEF" evidence="3">
    <location>
        <begin position="554"/>
        <end position="687"/>
    </location>
</feature>
<dbReference type="Gene3D" id="3.20.20.450">
    <property type="entry name" value="EAL domain"/>
    <property type="match status" value="1"/>
</dbReference>
<dbReference type="InterPro" id="IPR001633">
    <property type="entry name" value="EAL_dom"/>
</dbReference>
<dbReference type="SMART" id="SM00267">
    <property type="entry name" value="GGDEF"/>
    <property type="match status" value="1"/>
</dbReference>
<dbReference type="SUPFAM" id="SSF55073">
    <property type="entry name" value="Nucleotide cyclase"/>
    <property type="match status" value="1"/>
</dbReference>
<dbReference type="SUPFAM" id="SSF141868">
    <property type="entry name" value="EAL domain-like"/>
    <property type="match status" value="1"/>
</dbReference>
<dbReference type="SMART" id="SM00052">
    <property type="entry name" value="EAL"/>
    <property type="match status" value="1"/>
</dbReference>
<reference evidence="4 5" key="1">
    <citation type="submission" date="2018-03" db="EMBL/GenBank/DDBJ databases">
        <authorList>
            <person name="Keele B.F."/>
        </authorList>
    </citation>
    <scope>NUCLEOTIDE SEQUENCE [LARGE SCALE GENOMIC DNA]</scope>
    <source>
        <strain evidence="4">ZCTH4_d</strain>
    </source>
</reference>
<dbReference type="NCBIfam" id="TIGR00254">
    <property type="entry name" value="GGDEF"/>
    <property type="match status" value="1"/>
</dbReference>
<dbReference type="PROSITE" id="PS50887">
    <property type="entry name" value="GGDEF"/>
    <property type="match status" value="1"/>
</dbReference>
<dbReference type="Pfam" id="PF00563">
    <property type="entry name" value="EAL"/>
    <property type="match status" value="1"/>
</dbReference>
<dbReference type="CDD" id="cd01948">
    <property type="entry name" value="EAL"/>
    <property type="match status" value="1"/>
</dbReference>
<evidence type="ECO:0000313" key="5">
    <source>
        <dbReference type="Proteomes" id="UP000257014"/>
    </source>
</evidence>
<dbReference type="Pfam" id="PF00990">
    <property type="entry name" value="GGDEF"/>
    <property type="match status" value="1"/>
</dbReference>
<dbReference type="Pfam" id="PF08495">
    <property type="entry name" value="FIST"/>
    <property type="match status" value="1"/>
</dbReference>
<dbReference type="AlphaFoldDB" id="A0A3E0K3L9"/>
<dbReference type="NCBIfam" id="TIGR00229">
    <property type="entry name" value="sensory_box"/>
    <property type="match status" value="1"/>
</dbReference>
<evidence type="ECO:0000259" key="2">
    <source>
        <dbReference type="PROSITE" id="PS50883"/>
    </source>
</evidence>
<feature type="domain" description="EAL" evidence="2">
    <location>
        <begin position="696"/>
        <end position="950"/>
    </location>
</feature>
<proteinExistence type="predicted"/>
<dbReference type="InterPro" id="IPR043128">
    <property type="entry name" value="Rev_trsase/Diguanyl_cyclase"/>
</dbReference>
<dbReference type="Gene3D" id="3.30.450.20">
    <property type="entry name" value="PAS domain"/>
    <property type="match status" value="1"/>
</dbReference>
<dbReference type="SUPFAM" id="SSF55785">
    <property type="entry name" value="PYP-like sensor domain (PAS domain)"/>
    <property type="match status" value="1"/>
</dbReference>
<dbReference type="InterPro" id="IPR000160">
    <property type="entry name" value="GGDEF_dom"/>
</dbReference>
<evidence type="ECO:0000259" key="1">
    <source>
        <dbReference type="PROSITE" id="PS50112"/>
    </source>
</evidence>
<feature type="domain" description="PAS" evidence="1">
    <location>
        <begin position="405"/>
        <end position="441"/>
    </location>
</feature>
<organism evidence="4 5">
    <name type="scientific">Caldibacillus debilis</name>
    <dbReference type="NCBI Taxonomy" id="301148"/>
    <lineage>
        <taxon>Bacteria</taxon>
        <taxon>Bacillati</taxon>
        <taxon>Bacillota</taxon>
        <taxon>Bacilli</taxon>
        <taxon>Bacillales</taxon>
        <taxon>Bacillaceae</taxon>
        <taxon>Caldibacillus</taxon>
    </lineage>
</organism>
<dbReference type="Gene3D" id="3.30.70.270">
    <property type="match status" value="1"/>
</dbReference>
<name>A0A3E0K3L9_9BACI</name>
<dbReference type="InterPro" id="IPR035965">
    <property type="entry name" value="PAS-like_dom_sf"/>
</dbReference>
<evidence type="ECO:0000259" key="3">
    <source>
        <dbReference type="PROSITE" id="PS50887"/>
    </source>
</evidence>
<dbReference type="Proteomes" id="UP000257014">
    <property type="component" value="Unassembled WGS sequence"/>
</dbReference>
<dbReference type="InterPro" id="IPR013656">
    <property type="entry name" value="PAS_4"/>
</dbReference>